<gene>
    <name evidence="2" type="ORF">S12H4_16663</name>
</gene>
<dbReference type="InterPro" id="IPR032350">
    <property type="entry name" value="Nbr1_FW"/>
</dbReference>
<proteinExistence type="predicted"/>
<dbReference type="Gene3D" id="2.60.40.10">
    <property type="entry name" value="Immunoglobulins"/>
    <property type="match status" value="1"/>
</dbReference>
<organism evidence="2">
    <name type="scientific">marine sediment metagenome</name>
    <dbReference type="NCBI Taxonomy" id="412755"/>
    <lineage>
        <taxon>unclassified sequences</taxon>
        <taxon>metagenomes</taxon>
        <taxon>ecological metagenomes</taxon>
    </lineage>
</organism>
<dbReference type="InterPro" id="IPR013320">
    <property type="entry name" value="ConA-like_dom_sf"/>
</dbReference>
<comment type="caution">
    <text evidence="2">The sequence shown here is derived from an EMBL/GenBank/DDBJ whole genome shotgun (WGS) entry which is preliminary data.</text>
</comment>
<dbReference type="Pfam" id="PF16158">
    <property type="entry name" value="N_BRCA1_IG"/>
    <property type="match status" value="1"/>
</dbReference>
<dbReference type="EMBL" id="BARW01008077">
    <property type="protein sequence ID" value="GAI80045.1"/>
    <property type="molecule type" value="Genomic_DNA"/>
</dbReference>
<dbReference type="SUPFAM" id="SSF49899">
    <property type="entry name" value="Concanavalin A-like lectins/glucanases"/>
    <property type="match status" value="1"/>
</dbReference>
<protein>
    <recommendedName>
        <fullName evidence="1">Nbr1 FW domain-containing protein</fullName>
    </recommendedName>
</protein>
<reference evidence="2" key="1">
    <citation type="journal article" date="2014" name="Front. Microbiol.">
        <title>High frequency of phylogenetically diverse reductive dehalogenase-homologous genes in deep subseafloor sedimentary metagenomes.</title>
        <authorList>
            <person name="Kawai M."/>
            <person name="Futagami T."/>
            <person name="Toyoda A."/>
            <person name="Takaki Y."/>
            <person name="Nishi S."/>
            <person name="Hori S."/>
            <person name="Arai W."/>
            <person name="Tsubouchi T."/>
            <person name="Morono Y."/>
            <person name="Uchiyama I."/>
            <person name="Ito T."/>
            <person name="Fujiyama A."/>
            <person name="Inagaki F."/>
            <person name="Takami H."/>
        </authorList>
    </citation>
    <scope>NUCLEOTIDE SEQUENCE</scope>
    <source>
        <strain evidence="2">Expedition CK06-06</strain>
    </source>
</reference>
<dbReference type="Gene3D" id="2.60.120.560">
    <property type="entry name" value="Exo-inulinase, domain 1"/>
    <property type="match status" value="1"/>
</dbReference>
<feature type="domain" description="Nbr1 FW" evidence="1">
    <location>
        <begin position="2"/>
        <end position="81"/>
    </location>
</feature>
<evidence type="ECO:0000313" key="2">
    <source>
        <dbReference type="EMBL" id="GAI80045.1"/>
    </source>
</evidence>
<sequence>TCTWTNSYALVFVDGEQMNGASVVQLTSDVAPNDTVDLSVELTAPDTPDTYRGNWQLRNDEDRLFGIGEDADESFWVQIVVLDDSDDLNLGEPTWRDTFASNANWFMVDTEDTYFEVKDGELIMESIHSGTFDQWGLSNRPKLTDFYLEITVRTGDECSGLDRYGVLIRAPDYTEGYVYGFSCGGSYRMYLWDDDNQKYTGLKEWTSTPHIQSGSNQTNRLGIWAEGDTFKLYANGKLLAEVSDSEYDEGRFGLFIGSSNTDNFKVFVEEAAYWLIGD</sequence>
<name>X1SXJ1_9ZZZZ</name>
<feature type="non-terminal residue" evidence="2">
    <location>
        <position position="1"/>
    </location>
</feature>
<evidence type="ECO:0000259" key="1">
    <source>
        <dbReference type="Pfam" id="PF16158"/>
    </source>
</evidence>
<dbReference type="AlphaFoldDB" id="X1SXJ1"/>
<accession>X1SXJ1</accession>
<dbReference type="InterPro" id="IPR013783">
    <property type="entry name" value="Ig-like_fold"/>
</dbReference>